<accession>A0ABP2JBD9</accession>
<proteinExistence type="predicted"/>
<dbReference type="Pfam" id="PF17678">
    <property type="entry name" value="Glyco_hydro_92N"/>
    <property type="match status" value="1"/>
</dbReference>
<dbReference type="EMBL" id="AEDY01000036">
    <property type="protein sequence ID" value="EFO54578.1"/>
    <property type="molecule type" value="Genomic_DNA"/>
</dbReference>
<dbReference type="InterPro" id="IPR050883">
    <property type="entry name" value="PNGase"/>
</dbReference>
<dbReference type="InterPro" id="IPR014718">
    <property type="entry name" value="GH-type_carb-bd"/>
</dbReference>
<sequence>MKPILETIDTRFGTASKHAFSRGNTLPYTGVPFGMNYFVPQTSDQEGSWFFDPHLPIFQGVRLTHQPSPWIGDYSWLLLTPVTGEISGDTLFHRQSSYNLDRAIFNPHYLRIFSERYQIETQLTPTCYGASIQLRQIQGKKLSLYLHAADDLSLEQVDERTVSLGQSGLTETNKSPLVMYTALTFSTDILSINQVRQDWRIDLAGAEALVQLATSFISKEQALFNLPRKDFEETKSDAKTSWEDLLGRFDVVETGPVDRTFF</sequence>
<organism evidence="2">
    <name type="scientific">Streptococcus infantis SK1302</name>
    <dbReference type="NCBI Taxonomy" id="871237"/>
    <lineage>
        <taxon>Bacteria</taxon>
        <taxon>Bacillati</taxon>
        <taxon>Bacillota</taxon>
        <taxon>Bacilli</taxon>
        <taxon>Lactobacillales</taxon>
        <taxon>Streptococcaceae</taxon>
        <taxon>Streptococcus</taxon>
    </lineage>
</organism>
<evidence type="ECO:0000259" key="1">
    <source>
        <dbReference type="Pfam" id="PF17678"/>
    </source>
</evidence>
<dbReference type="PANTHER" id="PTHR12143:SF43">
    <property type="entry name" value="PUTATIVE-RELATED"/>
    <property type="match status" value="1"/>
</dbReference>
<reference evidence="2" key="1">
    <citation type="submission" date="2010-09" db="EMBL/GenBank/DDBJ databases">
        <authorList>
            <person name="Daugherty S.C."/>
            <person name="Kilian M."/>
            <person name="Tettelin H."/>
        </authorList>
    </citation>
    <scope>NUCLEOTIDE SEQUENCE [LARGE SCALE GENOMIC DNA]</scope>
    <source>
        <strain evidence="2">SK1302</strain>
    </source>
</reference>
<name>A0ABP2JBD9_9STRE</name>
<evidence type="ECO:0000313" key="2">
    <source>
        <dbReference type="EMBL" id="EFO54578.1"/>
    </source>
</evidence>
<gene>
    <name evidence="2" type="ORF">SIN_0712</name>
</gene>
<protein>
    <submittedName>
        <fullName evidence="2">Antigen, cell wall surface anchor family</fullName>
    </submittedName>
</protein>
<dbReference type="InterPro" id="IPR041371">
    <property type="entry name" value="GH92_N"/>
</dbReference>
<dbReference type="PANTHER" id="PTHR12143">
    <property type="entry name" value="PEPTIDE N-GLYCANASE PNGASE -RELATED"/>
    <property type="match status" value="1"/>
</dbReference>
<feature type="domain" description="Glycosyl hydrolase family 92 N-terminal" evidence="1">
    <location>
        <begin position="8"/>
        <end position="195"/>
    </location>
</feature>
<comment type="caution">
    <text evidence="2">The sequence shown here is derived from an EMBL/GenBank/DDBJ whole genome shotgun (WGS) entry which is preliminary data.</text>
</comment>
<dbReference type="Gene3D" id="2.70.98.10">
    <property type="match status" value="1"/>
</dbReference>